<proteinExistence type="predicted"/>
<reference evidence="1 2" key="1">
    <citation type="journal article" date="2016" name="Antonie Van Leeuwenhoek">
        <title>Nocardia donostiensis sp. nov., isolated from human respiratory specimens.</title>
        <authorList>
            <person name="Ercibengoa M."/>
            <person name="Bell M."/>
            <person name="Marimon J.M."/>
            <person name="Humrighouse B."/>
            <person name="Klenk H.P."/>
            <person name="Potter G."/>
            <person name="Perez-Trallero E."/>
        </authorList>
    </citation>
    <scope>NUCLEOTIDE SEQUENCE [LARGE SCALE GENOMIC DNA]</scope>
    <source>
        <strain evidence="1 2">X1655</strain>
    </source>
</reference>
<dbReference type="Proteomes" id="UP000188836">
    <property type="component" value="Unassembled WGS sequence"/>
</dbReference>
<dbReference type="EMBL" id="MUMY01000016">
    <property type="protein sequence ID" value="ONM47277.1"/>
    <property type="molecule type" value="Genomic_DNA"/>
</dbReference>
<sequence length="86" mass="8502">MQAGAEEFFEVPASGSEGVLGRPSASGARRSGIAAISPGSTRCSPTSRDADGARPLVDCGAPHRSPAGSGAAVAAETLLGLRFFDG</sequence>
<organism evidence="1 2">
    <name type="scientific">Nocardia donostiensis</name>
    <dbReference type="NCBI Taxonomy" id="1538463"/>
    <lineage>
        <taxon>Bacteria</taxon>
        <taxon>Bacillati</taxon>
        <taxon>Actinomycetota</taxon>
        <taxon>Actinomycetes</taxon>
        <taxon>Mycobacteriales</taxon>
        <taxon>Nocardiaceae</taxon>
        <taxon>Nocardia</taxon>
    </lineage>
</organism>
<protein>
    <submittedName>
        <fullName evidence="1">Uncharacterized protein</fullName>
    </submittedName>
</protein>
<accession>A0A1W0BFG5</accession>
<evidence type="ECO:0000313" key="2">
    <source>
        <dbReference type="Proteomes" id="UP000188836"/>
    </source>
</evidence>
<comment type="caution">
    <text evidence="1">The sequence shown here is derived from an EMBL/GenBank/DDBJ whole genome shotgun (WGS) entry which is preliminary data.</text>
</comment>
<keyword evidence="2" id="KW-1185">Reference proteome</keyword>
<gene>
    <name evidence="1" type="ORF">B0T46_18560</name>
</gene>
<dbReference type="AlphaFoldDB" id="A0A1W0BFG5"/>
<evidence type="ECO:0000313" key="1">
    <source>
        <dbReference type="EMBL" id="ONM47277.1"/>
    </source>
</evidence>
<name>A0A1W0BFG5_9NOCA</name>